<feature type="region of interest" description="Disordered" evidence="2">
    <location>
        <begin position="562"/>
        <end position="657"/>
    </location>
</feature>
<feature type="compositionally biased region" description="Pro residues" evidence="2">
    <location>
        <begin position="1"/>
        <end position="10"/>
    </location>
</feature>
<dbReference type="InterPro" id="IPR008936">
    <property type="entry name" value="Rho_GTPase_activation_prot"/>
</dbReference>
<sequence>MVRKPAPQPLALPSDTGGTDEDQQQRPGETLQLESTAGSRSPRSPRSPFRFSPKKSPPAGDRQPLHVAELVQQRPQDAPHQYPPISSAIHQPVETPSRPQQGHGHRRREEEKASKSGFFFNFTKPTKSTDRLQAHQYTDPTNETMSRETDQPSMTTQSSTQSSVDPSYADPPVQKPIPSAPSKSDLSLASATDYDPNTPSNLSKKGAKPKPFTLLSRTKSIRDKDNTSPRDGPPVKITEPERAHTSAPLRTAPVQHDRTFRDMMSSAARNHSADRAQPREVPGARGGYPDKEHSRTQPSSYKENSSSSFFSGLKSSRAADMISKGLFGKSGRSGSTTEREPAVDDEHYVLKVINLPLVEQTRLTRISKRLEDSRDKTEFWMPAFPWRAIDYLNYKGCDVEGLYRVPGSGPQIKKWQRRFDEQYDVDLFSQDDLYDINIIGSMLKAWLRELPDELFPKEAQERIARECAGSDTVPQMLIDELSNLSPFNYYLLFAITCHLSLLLAHSDKNKMDFRNLCICFQPCMKIDAFCFKFLVCDWRDCWKGCKNEARFIEEEYMLFDQPPPRGLGESRRHNEEAIDERNVSSSDSNQQPNHGGEHKGRLKKKVPPPENGSVLSNDSTISTSLTVNSEREITTPPRRSGDLRPLSPIKPLSPLGF</sequence>
<dbReference type="GO" id="GO:0005096">
    <property type="term" value="F:GTPase activator activity"/>
    <property type="evidence" value="ECO:0007669"/>
    <property type="project" value="UniProtKB-KW"/>
</dbReference>
<proteinExistence type="predicted"/>
<dbReference type="InterPro" id="IPR050729">
    <property type="entry name" value="Rho-GAP"/>
</dbReference>
<evidence type="ECO:0000256" key="1">
    <source>
        <dbReference type="ARBA" id="ARBA00022468"/>
    </source>
</evidence>
<dbReference type="Gene3D" id="1.10.555.10">
    <property type="entry name" value="Rho GTPase activation protein"/>
    <property type="match status" value="1"/>
</dbReference>
<gene>
    <name evidence="4" type="ORF">NKR23_g7363</name>
</gene>
<dbReference type="PANTHER" id="PTHR23176">
    <property type="entry name" value="RHO/RAC/CDC GTPASE-ACTIVATING PROTEIN"/>
    <property type="match status" value="1"/>
</dbReference>
<comment type="caution">
    <text evidence="4">The sequence shown here is derived from an EMBL/GenBank/DDBJ whole genome shotgun (WGS) entry which is preliminary data.</text>
</comment>
<evidence type="ECO:0000259" key="3">
    <source>
        <dbReference type="PROSITE" id="PS50238"/>
    </source>
</evidence>
<keyword evidence="5" id="KW-1185">Reference proteome</keyword>
<organism evidence="4 5">
    <name type="scientific">Pleurostoma richardsiae</name>
    <dbReference type="NCBI Taxonomy" id="41990"/>
    <lineage>
        <taxon>Eukaryota</taxon>
        <taxon>Fungi</taxon>
        <taxon>Dikarya</taxon>
        <taxon>Ascomycota</taxon>
        <taxon>Pezizomycotina</taxon>
        <taxon>Sordariomycetes</taxon>
        <taxon>Sordariomycetidae</taxon>
        <taxon>Calosphaeriales</taxon>
        <taxon>Pleurostomataceae</taxon>
        <taxon>Pleurostoma</taxon>
    </lineage>
</organism>
<dbReference type="Pfam" id="PF00620">
    <property type="entry name" value="RhoGAP"/>
    <property type="match status" value="1"/>
</dbReference>
<dbReference type="PANTHER" id="PTHR23176:SF125">
    <property type="entry name" value="GTPASE ACTIVATOR (BEM2), PUTATIVE (AFU_ORTHOLOGUE AFUA_7G04450)-RELATED"/>
    <property type="match status" value="1"/>
</dbReference>
<dbReference type="SUPFAM" id="SSF48350">
    <property type="entry name" value="GTPase activation domain, GAP"/>
    <property type="match status" value="1"/>
</dbReference>
<dbReference type="CDD" id="cd00159">
    <property type="entry name" value="RhoGAP"/>
    <property type="match status" value="1"/>
</dbReference>
<dbReference type="SMART" id="SM00324">
    <property type="entry name" value="RhoGAP"/>
    <property type="match status" value="1"/>
</dbReference>
<feature type="domain" description="Rho-GAP" evidence="3">
    <location>
        <begin position="368"/>
        <end position="559"/>
    </location>
</feature>
<feature type="compositionally biased region" description="Low complexity" evidence="2">
    <location>
        <begin position="151"/>
        <end position="167"/>
    </location>
</feature>
<feature type="region of interest" description="Disordered" evidence="2">
    <location>
        <begin position="1"/>
        <end position="309"/>
    </location>
</feature>
<dbReference type="PROSITE" id="PS50238">
    <property type="entry name" value="RHOGAP"/>
    <property type="match status" value="1"/>
</dbReference>
<evidence type="ECO:0000256" key="2">
    <source>
        <dbReference type="SAM" id="MobiDB-lite"/>
    </source>
</evidence>
<feature type="compositionally biased region" description="Polar residues" evidence="2">
    <location>
        <begin position="181"/>
        <end position="203"/>
    </location>
</feature>
<dbReference type="EMBL" id="JANBVO010000023">
    <property type="protein sequence ID" value="KAJ9142112.1"/>
    <property type="molecule type" value="Genomic_DNA"/>
</dbReference>
<protein>
    <submittedName>
        <fullName evidence="4">Rho GTPase activator</fullName>
    </submittedName>
</protein>
<feature type="compositionally biased region" description="Polar residues" evidence="2">
    <location>
        <begin position="583"/>
        <end position="593"/>
    </location>
</feature>
<reference evidence="4" key="1">
    <citation type="submission" date="2022-07" db="EMBL/GenBank/DDBJ databases">
        <title>Fungi with potential for degradation of polypropylene.</title>
        <authorList>
            <person name="Gostincar C."/>
        </authorList>
    </citation>
    <scope>NUCLEOTIDE SEQUENCE</scope>
    <source>
        <strain evidence="4">EXF-13308</strain>
    </source>
</reference>
<keyword evidence="1" id="KW-0343">GTPase activation</keyword>
<feature type="compositionally biased region" description="Low complexity" evidence="2">
    <location>
        <begin position="39"/>
        <end position="51"/>
    </location>
</feature>
<feature type="compositionally biased region" description="Polar residues" evidence="2">
    <location>
        <begin position="135"/>
        <end position="144"/>
    </location>
</feature>
<accession>A0AA38RBE4</accession>
<dbReference type="GO" id="GO:0005938">
    <property type="term" value="C:cell cortex"/>
    <property type="evidence" value="ECO:0007669"/>
    <property type="project" value="UniProtKB-ARBA"/>
</dbReference>
<evidence type="ECO:0000313" key="4">
    <source>
        <dbReference type="EMBL" id="KAJ9142112.1"/>
    </source>
</evidence>
<feature type="compositionally biased region" description="Low complexity" evidence="2">
    <location>
        <begin position="299"/>
        <end position="309"/>
    </location>
</feature>
<name>A0AA38RBE4_9PEZI</name>
<dbReference type="GO" id="GO:0007165">
    <property type="term" value="P:signal transduction"/>
    <property type="evidence" value="ECO:0007669"/>
    <property type="project" value="InterPro"/>
</dbReference>
<dbReference type="Proteomes" id="UP001174694">
    <property type="component" value="Unassembled WGS sequence"/>
</dbReference>
<dbReference type="InterPro" id="IPR000198">
    <property type="entry name" value="RhoGAP_dom"/>
</dbReference>
<evidence type="ECO:0000313" key="5">
    <source>
        <dbReference type="Proteomes" id="UP001174694"/>
    </source>
</evidence>
<feature type="compositionally biased region" description="Polar residues" evidence="2">
    <location>
        <begin position="613"/>
        <end position="628"/>
    </location>
</feature>
<feature type="compositionally biased region" description="Basic and acidic residues" evidence="2">
    <location>
        <begin position="568"/>
        <end position="582"/>
    </location>
</feature>
<dbReference type="AlphaFoldDB" id="A0AA38RBE4"/>